<dbReference type="Gene3D" id="1.10.10.1760">
    <property type="entry name" value="60S ribosomal protein L36"/>
    <property type="match status" value="1"/>
</dbReference>
<evidence type="ECO:0000313" key="6">
    <source>
        <dbReference type="EMBL" id="KAJ4460776.1"/>
    </source>
</evidence>
<accession>A0ABQ8UQQ6</accession>
<keyword evidence="2 4" id="KW-0689">Ribosomal protein</keyword>
<gene>
    <name evidence="6" type="ORF">PAPYR_3021</name>
</gene>
<dbReference type="EMBL" id="JAPMOS010000011">
    <property type="protein sequence ID" value="KAJ4460776.1"/>
    <property type="molecule type" value="Genomic_DNA"/>
</dbReference>
<evidence type="ECO:0000313" key="7">
    <source>
        <dbReference type="Proteomes" id="UP001141327"/>
    </source>
</evidence>
<feature type="compositionally biased region" description="Basic and acidic residues" evidence="5">
    <location>
        <begin position="1"/>
        <end position="12"/>
    </location>
</feature>
<evidence type="ECO:0000256" key="4">
    <source>
        <dbReference type="RuleBase" id="RU000665"/>
    </source>
</evidence>
<comment type="caution">
    <text evidence="6">The sequence shown here is derived from an EMBL/GenBank/DDBJ whole genome shotgun (WGS) entry which is preliminary data.</text>
</comment>
<evidence type="ECO:0000256" key="1">
    <source>
        <dbReference type="ARBA" id="ARBA00006509"/>
    </source>
</evidence>
<protein>
    <recommendedName>
        <fullName evidence="4">60S ribosomal protein L36</fullName>
    </recommendedName>
</protein>
<dbReference type="InterPro" id="IPR038097">
    <property type="entry name" value="Ribosomal_eL36_sf"/>
</dbReference>
<evidence type="ECO:0000256" key="3">
    <source>
        <dbReference type="ARBA" id="ARBA00023274"/>
    </source>
</evidence>
<sequence length="100" mass="11524">MEGETAPKENKKLTATRPARRHGLLNKRVKFVREVVAEIAGHAPYEKRIMELLKLGKERRALKFAKARLGTHKRALAKRAEMEHALRVAEAHRKKHVETK</sequence>
<dbReference type="Proteomes" id="UP001141327">
    <property type="component" value="Unassembled WGS sequence"/>
</dbReference>
<dbReference type="InterPro" id="IPR000509">
    <property type="entry name" value="Ribosomal_eL36"/>
</dbReference>
<dbReference type="PROSITE" id="PS01190">
    <property type="entry name" value="RIBOSOMAL_L36E"/>
    <property type="match status" value="1"/>
</dbReference>
<keyword evidence="3 4" id="KW-0687">Ribonucleoprotein</keyword>
<dbReference type="GO" id="GO:0005840">
    <property type="term" value="C:ribosome"/>
    <property type="evidence" value="ECO:0007669"/>
    <property type="project" value="UniProtKB-KW"/>
</dbReference>
<comment type="similarity">
    <text evidence="1 4">Belongs to the eukaryotic ribosomal protein eL36 family.</text>
</comment>
<organism evidence="6 7">
    <name type="scientific">Paratrimastix pyriformis</name>
    <dbReference type="NCBI Taxonomy" id="342808"/>
    <lineage>
        <taxon>Eukaryota</taxon>
        <taxon>Metamonada</taxon>
        <taxon>Preaxostyla</taxon>
        <taxon>Paratrimastigidae</taxon>
        <taxon>Paratrimastix</taxon>
    </lineage>
</organism>
<name>A0ABQ8UQQ6_9EUKA</name>
<dbReference type="Pfam" id="PF01158">
    <property type="entry name" value="Ribosomal_L36e"/>
    <property type="match status" value="1"/>
</dbReference>
<proteinExistence type="inferred from homology"/>
<reference evidence="6" key="1">
    <citation type="journal article" date="2022" name="bioRxiv">
        <title>Genomics of Preaxostyla Flagellates Illuminates Evolutionary Transitions and the Path Towards Mitochondrial Loss.</title>
        <authorList>
            <person name="Novak L.V.F."/>
            <person name="Treitli S.C."/>
            <person name="Pyrih J."/>
            <person name="Halakuc P."/>
            <person name="Pipaliya S.V."/>
            <person name="Vacek V."/>
            <person name="Brzon O."/>
            <person name="Soukal P."/>
            <person name="Eme L."/>
            <person name="Dacks J.B."/>
            <person name="Karnkowska A."/>
            <person name="Elias M."/>
            <person name="Hampl V."/>
        </authorList>
    </citation>
    <scope>NUCLEOTIDE SEQUENCE</scope>
    <source>
        <strain evidence="6">RCP-MX</strain>
    </source>
</reference>
<dbReference type="PANTHER" id="PTHR10114">
    <property type="entry name" value="60S RIBOSOMAL PROTEIN L36"/>
    <property type="match status" value="1"/>
</dbReference>
<evidence type="ECO:0000256" key="2">
    <source>
        <dbReference type="ARBA" id="ARBA00022980"/>
    </source>
</evidence>
<evidence type="ECO:0000256" key="5">
    <source>
        <dbReference type="SAM" id="MobiDB-lite"/>
    </source>
</evidence>
<feature type="region of interest" description="Disordered" evidence="5">
    <location>
        <begin position="1"/>
        <end position="21"/>
    </location>
</feature>
<keyword evidence="7" id="KW-1185">Reference proteome</keyword>